<dbReference type="Gene3D" id="1.10.150.240">
    <property type="entry name" value="Putative phosphatase, domain 2"/>
    <property type="match status" value="1"/>
</dbReference>
<accession>A0A170QC14</accession>
<dbReference type="PANTHER" id="PTHR43611:SF3">
    <property type="entry name" value="FLAVIN MONONUCLEOTIDE HYDROLASE 1, CHLOROPLATIC"/>
    <property type="match status" value="1"/>
</dbReference>
<dbReference type="SFLD" id="SFLDS00003">
    <property type="entry name" value="Haloacid_Dehalogenase"/>
    <property type="match status" value="1"/>
</dbReference>
<dbReference type="NCBIfam" id="TIGR01509">
    <property type="entry name" value="HAD-SF-IA-v3"/>
    <property type="match status" value="1"/>
</dbReference>
<protein>
    <submittedName>
        <fullName evidence="1">Hydrolase, haloacid dehalogenase-like family</fullName>
    </submittedName>
</protein>
<name>A0A170QC14_9ZZZZ</name>
<dbReference type="CDD" id="cd02603">
    <property type="entry name" value="HAD_sEH-N_like"/>
    <property type="match status" value="1"/>
</dbReference>
<evidence type="ECO:0000313" key="1">
    <source>
        <dbReference type="EMBL" id="CUV08567.1"/>
    </source>
</evidence>
<sequence length="203" mass="23418">MATADTIIFDLGGVLIDWNPEYLYRKIFSNENDLRYFLEEICTSAWNQEQDAGYPLAQATAELAAKYPQYDAEIKAYYSRWQEMLGGYDEQCVAILENLHQKKNSRLLGLTNWSGETFHIAKKMYPFLDLFKGIVVSGDEKIKKPDPRLYQILIDRYGIQPGKSIFIDDTKINVEIAEDLGFQTIHFLSANQLQEELQKLGLM</sequence>
<dbReference type="PANTHER" id="PTHR43611">
    <property type="entry name" value="ALPHA-D-GLUCOSE 1-PHOSPHATE PHOSPHATASE"/>
    <property type="match status" value="1"/>
</dbReference>
<dbReference type="InterPro" id="IPR036412">
    <property type="entry name" value="HAD-like_sf"/>
</dbReference>
<organism evidence="1">
    <name type="scientific">hydrothermal vent metagenome</name>
    <dbReference type="NCBI Taxonomy" id="652676"/>
    <lineage>
        <taxon>unclassified sequences</taxon>
        <taxon>metagenomes</taxon>
        <taxon>ecological metagenomes</taxon>
    </lineage>
</organism>
<proteinExistence type="predicted"/>
<dbReference type="InterPro" id="IPR023198">
    <property type="entry name" value="PGP-like_dom2"/>
</dbReference>
<dbReference type="Pfam" id="PF00702">
    <property type="entry name" value="Hydrolase"/>
    <property type="match status" value="1"/>
</dbReference>
<dbReference type="PRINTS" id="PR00413">
    <property type="entry name" value="HADHALOGNASE"/>
</dbReference>
<dbReference type="SUPFAM" id="SSF56784">
    <property type="entry name" value="HAD-like"/>
    <property type="match status" value="1"/>
</dbReference>
<dbReference type="InterPro" id="IPR006439">
    <property type="entry name" value="HAD-SF_hydro_IA"/>
</dbReference>
<dbReference type="EMBL" id="FAXC01000082">
    <property type="protein sequence ID" value="CUV08567.1"/>
    <property type="molecule type" value="Genomic_DNA"/>
</dbReference>
<gene>
    <name evidence="1" type="ORF">MGWOODY_Mmi1666</name>
</gene>
<reference evidence="1" key="1">
    <citation type="submission" date="2015-10" db="EMBL/GenBank/DDBJ databases">
        <authorList>
            <person name="Gilbert D.G."/>
        </authorList>
    </citation>
    <scope>NUCLEOTIDE SEQUENCE</scope>
</reference>
<dbReference type="AlphaFoldDB" id="A0A170QC14"/>
<dbReference type="SFLD" id="SFLDG01129">
    <property type="entry name" value="C1.5:_HAD__Beta-PGM__Phosphata"/>
    <property type="match status" value="1"/>
</dbReference>
<dbReference type="Gene3D" id="3.40.50.1000">
    <property type="entry name" value="HAD superfamily/HAD-like"/>
    <property type="match status" value="1"/>
</dbReference>
<dbReference type="GO" id="GO:0016787">
    <property type="term" value="F:hydrolase activity"/>
    <property type="evidence" value="ECO:0007669"/>
    <property type="project" value="UniProtKB-KW"/>
</dbReference>
<dbReference type="InterPro" id="IPR023214">
    <property type="entry name" value="HAD_sf"/>
</dbReference>
<keyword evidence="1" id="KW-0378">Hydrolase</keyword>